<accession>A0A518J0U3</accession>
<gene>
    <name evidence="1" type="ORF">Mal33_49770</name>
</gene>
<evidence type="ECO:0000313" key="1">
    <source>
        <dbReference type="EMBL" id="QDV58952.1"/>
    </source>
</evidence>
<dbReference type="EMBL" id="CP036318">
    <property type="protein sequence ID" value="QDV58952.1"/>
    <property type="molecule type" value="Genomic_DNA"/>
</dbReference>
<keyword evidence="2" id="KW-1185">Reference proteome</keyword>
<evidence type="ECO:0000313" key="2">
    <source>
        <dbReference type="Proteomes" id="UP000316770"/>
    </source>
</evidence>
<dbReference type="RefSeq" id="WP_145289845.1">
    <property type="nucleotide sequence ID" value="NZ_CP036318.1"/>
</dbReference>
<protein>
    <submittedName>
        <fullName evidence="1">Uncharacterized protein</fullName>
    </submittedName>
</protein>
<dbReference type="Proteomes" id="UP000316770">
    <property type="component" value="Chromosome"/>
</dbReference>
<sequence length="85" mass="9355">MQIAKNASGSDPMACDLNNTASEWLIEQTEINSVVNQRELNLGCGGNSQKHGVDVKPAESRCRKTQRFTLPAPSIEFNPVRNAIR</sequence>
<name>A0A518J0U3_9BACT</name>
<dbReference type="AlphaFoldDB" id="A0A518J0U3"/>
<reference evidence="1 2" key="1">
    <citation type="submission" date="2019-02" db="EMBL/GenBank/DDBJ databases">
        <title>Deep-cultivation of Planctomycetes and their phenomic and genomic characterization uncovers novel biology.</title>
        <authorList>
            <person name="Wiegand S."/>
            <person name="Jogler M."/>
            <person name="Boedeker C."/>
            <person name="Pinto D."/>
            <person name="Vollmers J."/>
            <person name="Rivas-Marin E."/>
            <person name="Kohn T."/>
            <person name="Peeters S.H."/>
            <person name="Heuer A."/>
            <person name="Rast P."/>
            <person name="Oberbeckmann S."/>
            <person name="Bunk B."/>
            <person name="Jeske O."/>
            <person name="Meyerdierks A."/>
            <person name="Storesund J.E."/>
            <person name="Kallscheuer N."/>
            <person name="Luecker S."/>
            <person name="Lage O.M."/>
            <person name="Pohl T."/>
            <person name="Merkel B.J."/>
            <person name="Hornburger P."/>
            <person name="Mueller R.-W."/>
            <person name="Bruemmer F."/>
            <person name="Labrenz M."/>
            <person name="Spormann A.M."/>
            <person name="Op den Camp H."/>
            <person name="Overmann J."/>
            <person name="Amann R."/>
            <person name="Jetten M.S.M."/>
            <person name="Mascher T."/>
            <person name="Medema M.H."/>
            <person name="Devos D.P."/>
            <person name="Kaster A.-K."/>
            <person name="Ovreas L."/>
            <person name="Rohde M."/>
            <person name="Galperin M.Y."/>
            <person name="Jogler C."/>
        </authorList>
    </citation>
    <scope>NUCLEOTIDE SEQUENCE [LARGE SCALE GENOMIC DNA]</scope>
    <source>
        <strain evidence="1 2">Mal33</strain>
    </source>
</reference>
<proteinExistence type="predicted"/>
<organism evidence="1 2">
    <name type="scientific">Rosistilla oblonga</name>
    <dbReference type="NCBI Taxonomy" id="2527990"/>
    <lineage>
        <taxon>Bacteria</taxon>
        <taxon>Pseudomonadati</taxon>
        <taxon>Planctomycetota</taxon>
        <taxon>Planctomycetia</taxon>
        <taxon>Pirellulales</taxon>
        <taxon>Pirellulaceae</taxon>
        <taxon>Rosistilla</taxon>
    </lineage>
</organism>